<sequence>MDVTVTGRLFAVERYDADGSGGAALPQLPGAVRLVAAVRLPADEVVLALIEGPDADTVIHVTTQADWRPDRVEPAVLLYPTQDRASRAREGEQLL</sequence>
<protein>
    <submittedName>
        <fullName evidence="1">Uncharacterized protein</fullName>
    </submittedName>
</protein>
<dbReference type="Proteomes" id="UP000659904">
    <property type="component" value="Unassembled WGS sequence"/>
</dbReference>
<reference evidence="1 2" key="1">
    <citation type="submission" date="2021-01" db="EMBL/GenBank/DDBJ databases">
        <title>Whole genome shotgun sequence of Catellatospora citrea NBRC 14495.</title>
        <authorList>
            <person name="Komaki H."/>
            <person name="Tamura T."/>
        </authorList>
    </citation>
    <scope>NUCLEOTIDE SEQUENCE [LARGE SCALE GENOMIC DNA]</scope>
    <source>
        <strain evidence="1 2">NBRC 14495</strain>
    </source>
</reference>
<accession>A0A8J3NY26</accession>
<name>A0A8J3NY26_9ACTN</name>
<dbReference type="EMBL" id="BONH01000007">
    <property type="protein sequence ID" value="GIF96897.1"/>
    <property type="molecule type" value="Genomic_DNA"/>
</dbReference>
<dbReference type="AlphaFoldDB" id="A0A8J3NY26"/>
<evidence type="ECO:0000313" key="1">
    <source>
        <dbReference type="EMBL" id="GIF96897.1"/>
    </source>
</evidence>
<keyword evidence="2" id="KW-1185">Reference proteome</keyword>
<gene>
    <name evidence="1" type="ORF">Cci01nite_19910</name>
</gene>
<proteinExistence type="predicted"/>
<comment type="caution">
    <text evidence="1">The sequence shown here is derived from an EMBL/GenBank/DDBJ whole genome shotgun (WGS) entry which is preliminary data.</text>
</comment>
<evidence type="ECO:0000313" key="2">
    <source>
        <dbReference type="Proteomes" id="UP000659904"/>
    </source>
</evidence>
<organism evidence="1 2">
    <name type="scientific">Catellatospora citrea</name>
    <dbReference type="NCBI Taxonomy" id="53366"/>
    <lineage>
        <taxon>Bacteria</taxon>
        <taxon>Bacillati</taxon>
        <taxon>Actinomycetota</taxon>
        <taxon>Actinomycetes</taxon>
        <taxon>Micromonosporales</taxon>
        <taxon>Micromonosporaceae</taxon>
        <taxon>Catellatospora</taxon>
    </lineage>
</organism>